<keyword evidence="9" id="KW-1185">Reference proteome</keyword>
<dbReference type="GeneID" id="3864257"/>
<feature type="region of interest" description="Disordered" evidence="6">
    <location>
        <begin position="453"/>
        <end position="475"/>
    </location>
</feature>
<dbReference type="GO" id="GO:0005634">
    <property type="term" value="C:nucleus"/>
    <property type="evidence" value="ECO:0007669"/>
    <property type="project" value="UniProtKB-SubCell"/>
</dbReference>
<evidence type="ECO:0000256" key="5">
    <source>
        <dbReference type="ARBA" id="ARBA00023242"/>
    </source>
</evidence>
<organism evidence="8 9">
    <name type="scientific">Theileria annulata</name>
    <dbReference type="NCBI Taxonomy" id="5874"/>
    <lineage>
        <taxon>Eukaryota</taxon>
        <taxon>Sar</taxon>
        <taxon>Alveolata</taxon>
        <taxon>Apicomplexa</taxon>
        <taxon>Aconoidasida</taxon>
        <taxon>Piroplasmida</taxon>
        <taxon>Theileriidae</taxon>
        <taxon>Theileria</taxon>
    </lineage>
</organism>
<name>Q4UIY2_THEAN</name>
<feature type="compositionally biased region" description="Basic and acidic residues" evidence="6">
    <location>
        <begin position="163"/>
        <end position="181"/>
    </location>
</feature>
<dbReference type="VEuPathDB" id="PiroplasmaDB:TA16535"/>
<evidence type="ECO:0000313" key="9">
    <source>
        <dbReference type="Proteomes" id="UP000001950"/>
    </source>
</evidence>
<evidence type="ECO:0000313" key="8">
    <source>
        <dbReference type="EMBL" id="CAI72957.1"/>
    </source>
</evidence>
<evidence type="ECO:0000256" key="2">
    <source>
        <dbReference type="ARBA" id="ARBA00023015"/>
    </source>
</evidence>
<evidence type="ECO:0000256" key="6">
    <source>
        <dbReference type="SAM" id="MobiDB-lite"/>
    </source>
</evidence>
<sequence length="590" mass="66601">MLSQNGNQLKPANFFQVTRLELSSEAKDDVEINHGDDILDFILGQDLTNGTQRSQKRSEPDPSSDPAQTQVKSTGNDKNCSEKLKVMEQNDTSVVEKETITTSTTSTCSNLDFNSIRNFNITINTAKGNNKGNESINNELLNGTKLEEVCKGGLEGIKESVTKQEGKNGNKKRIQEDKESSNDCTLTNSRLDRLLDELPKIEGIYYEPEFRCFKSRIPSRYSRFTEQSSFSVKRYGLKNAWLKAVSHLFTNIASSVFDFPQTNQTSCGHLPEGSGRSTSEVYGVSEVVSDVKENNVKGGSDDMDNLDYDSFYETRQKKAKVSDIELKNIKHIKRFMINSLDNENFEDRGYEALLCSSRTNNKHVLSAEEQSDPKKIAESLRPWHQSVFWIPSISRWRTLYYDENSVRHTKTFTPAIFGGVREAYYAAVEFRNMIDNMDELTLPTIRRSWVKSNVTNTSKRPTPTGEDNFDSPERNLDNISKVNSNFNFSIQVNSTHKTVNCINTTNGTNVNGNHKTDNPLNKSGKNNSNNLENKVCNNNREKDLHNNENSSNTSKEGAQSNILKGVDIDFLSGLDTKGLFIPIPLDWKQD</sequence>
<feature type="region of interest" description="Disordered" evidence="6">
    <location>
        <begin position="504"/>
        <end position="558"/>
    </location>
</feature>
<gene>
    <name evidence="8" type="ORF">TA16535</name>
</gene>
<evidence type="ECO:0000259" key="7">
    <source>
        <dbReference type="Pfam" id="PF00847"/>
    </source>
</evidence>
<dbReference type="GO" id="GO:0003700">
    <property type="term" value="F:DNA-binding transcription factor activity"/>
    <property type="evidence" value="ECO:0007669"/>
    <property type="project" value="InterPro"/>
</dbReference>
<dbReference type="AlphaFoldDB" id="Q4UIY2"/>
<dbReference type="OMA" id="RTNNKHV"/>
<feature type="compositionally biased region" description="Low complexity" evidence="6">
    <location>
        <begin position="504"/>
        <end position="538"/>
    </location>
</feature>
<dbReference type="GO" id="GO:0003677">
    <property type="term" value="F:DNA binding"/>
    <property type="evidence" value="ECO:0007669"/>
    <property type="project" value="UniProtKB-KW"/>
</dbReference>
<keyword evidence="3" id="KW-0238">DNA-binding</keyword>
<dbReference type="InParanoid" id="Q4UIY2"/>
<dbReference type="InterPro" id="IPR001471">
    <property type="entry name" value="AP2/ERF_dom"/>
</dbReference>
<proteinExistence type="predicted"/>
<dbReference type="EMBL" id="CR940347">
    <property type="protein sequence ID" value="CAI72957.1"/>
    <property type="molecule type" value="Genomic_DNA"/>
</dbReference>
<evidence type="ECO:0000256" key="4">
    <source>
        <dbReference type="ARBA" id="ARBA00023163"/>
    </source>
</evidence>
<feature type="compositionally biased region" description="Polar residues" evidence="6">
    <location>
        <begin position="547"/>
        <end position="558"/>
    </location>
</feature>
<evidence type="ECO:0000256" key="1">
    <source>
        <dbReference type="ARBA" id="ARBA00004123"/>
    </source>
</evidence>
<keyword evidence="2" id="KW-0805">Transcription regulation</keyword>
<accession>Q4UIY2</accession>
<dbReference type="eggNOG" id="ENOG502TN9W">
    <property type="taxonomic scope" value="Eukaryota"/>
</dbReference>
<evidence type="ECO:0000256" key="3">
    <source>
        <dbReference type="ARBA" id="ARBA00023125"/>
    </source>
</evidence>
<comment type="subcellular location">
    <subcellularLocation>
        <location evidence="1">Nucleus</location>
    </subcellularLocation>
</comment>
<dbReference type="Pfam" id="PF00847">
    <property type="entry name" value="AP2"/>
    <property type="match status" value="1"/>
</dbReference>
<reference evidence="8 9" key="1">
    <citation type="journal article" date="2005" name="Science">
        <title>Genome of the host-cell transforming parasite Theileria annulata compared with T. parva.</title>
        <authorList>
            <person name="Pain A."/>
            <person name="Renauld H."/>
            <person name="Berriman M."/>
            <person name="Murphy L."/>
            <person name="Yeats C.A."/>
            <person name="Weir W."/>
            <person name="Kerhornou A."/>
            <person name="Aslett M."/>
            <person name="Bishop R."/>
            <person name="Bouchier C."/>
            <person name="Cochet M."/>
            <person name="Coulson R.M.R."/>
            <person name="Cronin A."/>
            <person name="de Villiers E.P."/>
            <person name="Fraser A."/>
            <person name="Fosker N."/>
            <person name="Gardner M."/>
            <person name="Goble A."/>
            <person name="Griffiths-Jones S."/>
            <person name="Harris D.E."/>
            <person name="Katzer F."/>
            <person name="Larke N."/>
            <person name="Lord A."/>
            <person name="Maser P."/>
            <person name="McKellar S."/>
            <person name="Mooney P."/>
            <person name="Morton F."/>
            <person name="Nene V."/>
            <person name="O'Neil S."/>
            <person name="Price C."/>
            <person name="Quail M.A."/>
            <person name="Rabbinowitsch E."/>
            <person name="Rawlings N.D."/>
            <person name="Rutter S."/>
            <person name="Saunders D."/>
            <person name="Seeger K."/>
            <person name="Shah T."/>
            <person name="Squares R."/>
            <person name="Squares S."/>
            <person name="Tivey A."/>
            <person name="Walker A.R."/>
            <person name="Woodward J."/>
            <person name="Dobbelaere D.A.E."/>
            <person name="Langsley G."/>
            <person name="Rajandream M.A."/>
            <person name="McKeever D."/>
            <person name="Shiels B."/>
            <person name="Tait A."/>
            <person name="Barrell B.G."/>
            <person name="Hall N."/>
        </authorList>
    </citation>
    <scope>NUCLEOTIDE SEQUENCE [LARGE SCALE GENOMIC DNA]</scope>
    <source>
        <strain evidence="9">Ankara</strain>
    </source>
</reference>
<dbReference type="Proteomes" id="UP000001950">
    <property type="component" value="Chromosome 1"/>
</dbReference>
<feature type="region of interest" description="Disordered" evidence="6">
    <location>
        <begin position="49"/>
        <end position="78"/>
    </location>
</feature>
<feature type="domain" description="AP2/ERF" evidence="7">
    <location>
        <begin position="382"/>
        <end position="437"/>
    </location>
</feature>
<dbReference type="KEGG" id="tan:TA16535"/>
<protein>
    <recommendedName>
        <fullName evidence="7">AP2/ERF domain-containing protein</fullName>
    </recommendedName>
</protein>
<feature type="region of interest" description="Disordered" evidence="6">
    <location>
        <begin position="163"/>
        <end position="184"/>
    </location>
</feature>
<dbReference type="RefSeq" id="XP_953635.1">
    <property type="nucleotide sequence ID" value="XM_948542.1"/>
</dbReference>
<feature type="compositionally biased region" description="Polar residues" evidence="6">
    <location>
        <begin position="65"/>
        <end position="78"/>
    </location>
</feature>
<keyword evidence="5" id="KW-0539">Nucleus</keyword>
<keyword evidence="4" id="KW-0804">Transcription</keyword>
<dbReference type="OrthoDB" id="365596at2759"/>